<evidence type="ECO:0000313" key="3">
    <source>
        <dbReference type="Proteomes" id="UP000654370"/>
    </source>
</evidence>
<name>A0A8H7PIY3_MORIS</name>
<feature type="region of interest" description="Disordered" evidence="1">
    <location>
        <begin position="159"/>
        <end position="203"/>
    </location>
</feature>
<organism evidence="2 3">
    <name type="scientific">Mortierella isabellina</name>
    <name type="common">Filamentous fungus</name>
    <name type="synonym">Umbelopsis isabellina</name>
    <dbReference type="NCBI Taxonomy" id="91625"/>
    <lineage>
        <taxon>Eukaryota</taxon>
        <taxon>Fungi</taxon>
        <taxon>Fungi incertae sedis</taxon>
        <taxon>Mucoromycota</taxon>
        <taxon>Mucoromycotina</taxon>
        <taxon>Umbelopsidomycetes</taxon>
        <taxon>Umbelopsidales</taxon>
        <taxon>Umbelopsidaceae</taxon>
        <taxon>Umbelopsis</taxon>
    </lineage>
</organism>
<dbReference type="OrthoDB" id="59470at2759"/>
<feature type="compositionally biased region" description="Acidic residues" evidence="1">
    <location>
        <begin position="84"/>
        <end position="94"/>
    </location>
</feature>
<dbReference type="AlphaFoldDB" id="A0A8H7PIY3"/>
<evidence type="ECO:0000313" key="2">
    <source>
        <dbReference type="EMBL" id="KAG2174842.1"/>
    </source>
</evidence>
<sequence length="203" mass="22865">MEQYLHEPVHKVYISEKFANDLAAMSLNHREERRRLPEPVTVTTNGTTNIPEYQAYVVEEEELPQSSKDPKSVVVVNDINDFLSSDEEPDDNSMDTDYALPMQKRPGDSKYRIPDFVLQSDQGSKSLHEFVLGRKSPEPNTKSKEKHVIVLNSDRLTPAMHIDDSDNTTSYTFNNDSQYAGYSNVSPGDASTTDTDVASMDVD</sequence>
<feature type="region of interest" description="Disordered" evidence="1">
    <location>
        <begin position="82"/>
        <end position="111"/>
    </location>
</feature>
<gene>
    <name evidence="2" type="ORF">INT43_005904</name>
</gene>
<reference evidence="2" key="1">
    <citation type="submission" date="2020-12" db="EMBL/GenBank/DDBJ databases">
        <title>Metabolic potential, ecology and presence of endohyphal bacteria is reflected in genomic diversity of Mucoromycotina.</title>
        <authorList>
            <person name="Muszewska A."/>
            <person name="Okrasinska A."/>
            <person name="Steczkiewicz K."/>
            <person name="Drgas O."/>
            <person name="Orlowska M."/>
            <person name="Perlinska-Lenart U."/>
            <person name="Aleksandrzak-Piekarczyk T."/>
            <person name="Szatraj K."/>
            <person name="Zielenkiewicz U."/>
            <person name="Pilsyk S."/>
            <person name="Malc E."/>
            <person name="Mieczkowski P."/>
            <person name="Kruszewska J.S."/>
            <person name="Biernat P."/>
            <person name="Pawlowska J."/>
        </authorList>
    </citation>
    <scope>NUCLEOTIDE SEQUENCE</scope>
    <source>
        <strain evidence="2">WA0000067209</strain>
    </source>
</reference>
<dbReference type="EMBL" id="JAEPQZ010000012">
    <property type="protein sequence ID" value="KAG2174842.1"/>
    <property type="molecule type" value="Genomic_DNA"/>
</dbReference>
<feature type="compositionally biased region" description="Polar residues" evidence="1">
    <location>
        <begin position="167"/>
        <end position="196"/>
    </location>
</feature>
<accession>A0A8H7PIY3</accession>
<evidence type="ECO:0000256" key="1">
    <source>
        <dbReference type="SAM" id="MobiDB-lite"/>
    </source>
</evidence>
<protein>
    <submittedName>
        <fullName evidence="2">Uncharacterized protein</fullName>
    </submittedName>
</protein>
<comment type="caution">
    <text evidence="2">The sequence shown here is derived from an EMBL/GenBank/DDBJ whole genome shotgun (WGS) entry which is preliminary data.</text>
</comment>
<keyword evidence="3" id="KW-1185">Reference proteome</keyword>
<proteinExistence type="predicted"/>
<dbReference type="Proteomes" id="UP000654370">
    <property type="component" value="Unassembled WGS sequence"/>
</dbReference>